<dbReference type="CDD" id="cd04301">
    <property type="entry name" value="NAT_SF"/>
    <property type="match status" value="1"/>
</dbReference>
<protein>
    <recommendedName>
        <fullName evidence="3">N-acetyltransferase domain-containing protein</fullName>
    </recommendedName>
</protein>
<proteinExistence type="predicted"/>
<dbReference type="PROSITE" id="PS51186">
    <property type="entry name" value="GNAT"/>
    <property type="match status" value="1"/>
</dbReference>
<dbReference type="InterPro" id="IPR050832">
    <property type="entry name" value="Bact_Acetyltransf"/>
</dbReference>
<dbReference type="STRING" id="197479.BFW38_11545"/>
<evidence type="ECO:0000256" key="1">
    <source>
        <dbReference type="ARBA" id="ARBA00022679"/>
    </source>
</evidence>
<dbReference type="GO" id="GO:0016747">
    <property type="term" value="F:acyltransferase activity, transferring groups other than amino-acyl groups"/>
    <property type="evidence" value="ECO:0007669"/>
    <property type="project" value="InterPro"/>
</dbReference>
<dbReference type="EMBL" id="MDTQ01000001">
    <property type="protein sequence ID" value="ODC04073.1"/>
    <property type="molecule type" value="Genomic_DNA"/>
</dbReference>
<gene>
    <name evidence="4" type="ORF">BFW38_11545</name>
</gene>
<dbReference type="RefSeq" id="WP_068998874.1">
    <property type="nucleotide sequence ID" value="NZ_MDTQ01000001.1"/>
</dbReference>
<dbReference type="InterPro" id="IPR000182">
    <property type="entry name" value="GNAT_dom"/>
</dbReference>
<reference evidence="4 5" key="1">
    <citation type="submission" date="2016-08" db="EMBL/GenBank/DDBJ databases">
        <authorList>
            <person name="Seilhamer J.J."/>
        </authorList>
    </citation>
    <scope>NUCLEOTIDE SEQUENCE [LARGE SCALE GENOMIC DNA]</scope>
    <source>
        <strain evidence="4 5">PH27A</strain>
    </source>
</reference>
<keyword evidence="1" id="KW-0808">Transferase</keyword>
<keyword evidence="2" id="KW-0012">Acyltransferase</keyword>
<dbReference type="AlphaFoldDB" id="A0A1E2VAX7"/>
<organism evidence="4 5">
    <name type="scientific">Terasakiispira papahanaumokuakeensis</name>
    <dbReference type="NCBI Taxonomy" id="197479"/>
    <lineage>
        <taxon>Bacteria</taxon>
        <taxon>Pseudomonadati</taxon>
        <taxon>Pseudomonadota</taxon>
        <taxon>Gammaproteobacteria</taxon>
        <taxon>Oceanospirillales</taxon>
        <taxon>Terasakiispira</taxon>
    </lineage>
</organism>
<accession>A0A1E2VAX7</accession>
<dbReference type="InterPro" id="IPR016181">
    <property type="entry name" value="Acyl_CoA_acyltransferase"/>
</dbReference>
<evidence type="ECO:0000313" key="4">
    <source>
        <dbReference type="EMBL" id="ODC04073.1"/>
    </source>
</evidence>
<name>A0A1E2VAX7_9GAMM</name>
<keyword evidence="5" id="KW-1185">Reference proteome</keyword>
<evidence type="ECO:0000259" key="3">
    <source>
        <dbReference type="PROSITE" id="PS51186"/>
    </source>
</evidence>
<dbReference type="Proteomes" id="UP000094291">
    <property type="component" value="Unassembled WGS sequence"/>
</dbReference>
<dbReference type="PANTHER" id="PTHR43877">
    <property type="entry name" value="AMINOALKYLPHOSPHONATE N-ACETYLTRANSFERASE-RELATED-RELATED"/>
    <property type="match status" value="1"/>
</dbReference>
<dbReference type="SUPFAM" id="SSF55729">
    <property type="entry name" value="Acyl-CoA N-acyltransferases (Nat)"/>
    <property type="match status" value="1"/>
</dbReference>
<dbReference type="Gene3D" id="3.40.630.30">
    <property type="match status" value="1"/>
</dbReference>
<dbReference type="Pfam" id="PF00583">
    <property type="entry name" value="Acetyltransf_1"/>
    <property type="match status" value="1"/>
</dbReference>
<sequence length="168" mass="18505">MSITTVREAHWPAILRLQDEAYSEIEPEPLQVLQSKWHQSPDLCFVYEDMQSQDIGAYLLAHAWHSPVPPKLYSPLPPASEGDCLFVHDLAVSPRYAGQGIGQKMMAQLMQRARAADFDHIRLVSVQDSSPFWAKMGFKSASQASVDDSYGPGAVLMTCALATQSVAA</sequence>
<feature type="domain" description="N-acetyltransferase" evidence="3">
    <location>
        <begin position="1"/>
        <end position="162"/>
    </location>
</feature>
<comment type="caution">
    <text evidence="4">The sequence shown here is derived from an EMBL/GenBank/DDBJ whole genome shotgun (WGS) entry which is preliminary data.</text>
</comment>
<evidence type="ECO:0000313" key="5">
    <source>
        <dbReference type="Proteomes" id="UP000094291"/>
    </source>
</evidence>
<evidence type="ECO:0000256" key="2">
    <source>
        <dbReference type="ARBA" id="ARBA00023315"/>
    </source>
</evidence>
<dbReference type="OrthoDB" id="359414at2"/>